<protein>
    <submittedName>
        <fullName evidence="1">Uncharacterized protein</fullName>
    </submittedName>
</protein>
<reference evidence="2" key="1">
    <citation type="submission" date="2015-01" db="EMBL/GenBank/DDBJ databases">
        <authorList>
            <person name="Aksoy S."/>
            <person name="Warren W."/>
            <person name="Wilson R.K."/>
        </authorList>
    </citation>
    <scope>NUCLEOTIDE SEQUENCE [LARGE SCALE GENOMIC DNA]</scope>
    <source>
        <strain evidence="2">IAEA</strain>
    </source>
</reference>
<sequence length="80" mass="8661">MVGMEGLASKTKPNLFGLDFIANKYALETIRPYVSFGNLIAYGHKTEFAAEAAVAIYLKYLSAVCKSSAQTKSLIPNSII</sequence>
<dbReference type="AlphaFoldDB" id="A0A1B0B2V4"/>
<dbReference type="EMBL" id="JXJN01007723">
    <property type="status" value="NOT_ANNOTATED_CDS"/>
    <property type="molecule type" value="Genomic_DNA"/>
</dbReference>
<evidence type="ECO:0000313" key="2">
    <source>
        <dbReference type="Proteomes" id="UP000092460"/>
    </source>
</evidence>
<accession>A0A1B0B2V4</accession>
<reference evidence="1" key="2">
    <citation type="submission" date="2020-05" db="UniProtKB">
        <authorList>
            <consortium name="EnsemblMetazoa"/>
        </authorList>
    </citation>
    <scope>IDENTIFICATION</scope>
    <source>
        <strain evidence="1">IAEA</strain>
    </source>
</reference>
<keyword evidence="2" id="KW-1185">Reference proteome</keyword>
<evidence type="ECO:0000313" key="1">
    <source>
        <dbReference type="EnsemblMetazoa" id="GPPI017097-PA"/>
    </source>
</evidence>
<dbReference type="Proteomes" id="UP000092460">
    <property type="component" value="Unassembled WGS sequence"/>
</dbReference>
<dbReference type="VEuPathDB" id="VectorBase:GPPI017097"/>
<organism evidence="1 2">
    <name type="scientific">Glossina palpalis gambiensis</name>
    <dbReference type="NCBI Taxonomy" id="67801"/>
    <lineage>
        <taxon>Eukaryota</taxon>
        <taxon>Metazoa</taxon>
        <taxon>Ecdysozoa</taxon>
        <taxon>Arthropoda</taxon>
        <taxon>Hexapoda</taxon>
        <taxon>Insecta</taxon>
        <taxon>Pterygota</taxon>
        <taxon>Neoptera</taxon>
        <taxon>Endopterygota</taxon>
        <taxon>Diptera</taxon>
        <taxon>Brachycera</taxon>
        <taxon>Muscomorpha</taxon>
        <taxon>Hippoboscoidea</taxon>
        <taxon>Glossinidae</taxon>
        <taxon>Glossina</taxon>
    </lineage>
</organism>
<proteinExistence type="predicted"/>
<dbReference type="EnsemblMetazoa" id="GPPI017097-RA">
    <property type="protein sequence ID" value="GPPI017097-PA"/>
    <property type="gene ID" value="GPPI017097"/>
</dbReference>
<name>A0A1B0B2V4_9MUSC</name>